<evidence type="ECO:0000313" key="3">
    <source>
        <dbReference type="Proteomes" id="UP000008144"/>
    </source>
</evidence>
<dbReference type="HOGENOM" id="CLU_768424_0_0_1"/>
<dbReference type="PANTHER" id="PTHR47456:SF6">
    <property type="entry name" value="SI:DKEY-31C13.1"/>
    <property type="match status" value="1"/>
</dbReference>
<reference evidence="2" key="3">
    <citation type="submission" date="2025-08" db="UniProtKB">
        <authorList>
            <consortium name="Ensembl"/>
        </authorList>
    </citation>
    <scope>IDENTIFICATION</scope>
</reference>
<evidence type="ECO:0000256" key="1">
    <source>
        <dbReference type="SAM" id="MobiDB-lite"/>
    </source>
</evidence>
<accession>H2XXV9</accession>
<dbReference type="Proteomes" id="UP000008144">
    <property type="component" value="Chromosome 5"/>
</dbReference>
<protein>
    <submittedName>
        <fullName evidence="2">Uncharacterized protein</fullName>
    </submittedName>
</protein>
<dbReference type="AlphaFoldDB" id="H2XXV9"/>
<dbReference type="Pfam" id="PF15299">
    <property type="entry name" value="ALS2CR8"/>
    <property type="match status" value="1"/>
</dbReference>
<dbReference type="GeneTree" id="ENSGT00390000013916"/>
<dbReference type="EMBL" id="EAAA01002104">
    <property type="status" value="NOT_ANNOTATED_CDS"/>
    <property type="molecule type" value="Genomic_DNA"/>
</dbReference>
<dbReference type="PANTHER" id="PTHR47456">
    <property type="entry name" value="PHD-TYPE DOMAIN-CONTAINING PROTEIN"/>
    <property type="match status" value="1"/>
</dbReference>
<proteinExistence type="predicted"/>
<dbReference type="InterPro" id="IPR029309">
    <property type="entry name" value="CaRF"/>
</dbReference>
<dbReference type="Ensembl" id="ENSCINT00000034037.1">
    <property type="protein sequence ID" value="ENSCINP00000034493.1"/>
    <property type="gene ID" value="ENSCING00000019310.1"/>
</dbReference>
<dbReference type="GO" id="GO:0003700">
    <property type="term" value="F:DNA-binding transcription factor activity"/>
    <property type="evidence" value="ECO:0007669"/>
    <property type="project" value="InterPro"/>
</dbReference>
<feature type="region of interest" description="Disordered" evidence="1">
    <location>
        <begin position="277"/>
        <end position="311"/>
    </location>
</feature>
<reference evidence="2" key="2">
    <citation type="journal article" date="2008" name="Genome Biol.">
        <title>Improved genome assembly and evidence-based global gene model set for the chordate Ciona intestinalis: new insight into intron and operon populations.</title>
        <authorList>
            <person name="Satou Y."/>
            <person name="Mineta K."/>
            <person name="Ogasawara M."/>
            <person name="Sasakura Y."/>
            <person name="Shoguchi E."/>
            <person name="Ueno K."/>
            <person name="Yamada L."/>
            <person name="Matsumoto J."/>
            <person name="Wasserscheid J."/>
            <person name="Dewar K."/>
            <person name="Wiley G.B."/>
            <person name="Macmil S.L."/>
            <person name="Roe B.A."/>
            <person name="Zeller R.W."/>
            <person name="Hastings K.E."/>
            <person name="Lemaire P."/>
            <person name="Lindquist E."/>
            <person name="Endo T."/>
            <person name="Hotta K."/>
            <person name="Inaba K."/>
        </authorList>
    </citation>
    <scope>NUCLEOTIDE SEQUENCE [LARGE SCALE GENOMIC DNA]</scope>
    <source>
        <strain evidence="2">wild type</strain>
    </source>
</reference>
<reference evidence="2" key="4">
    <citation type="submission" date="2025-09" db="UniProtKB">
        <authorList>
            <consortium name="Ensembl"/>
        </authorList>
    </citation>
    <scope>IDENTIFICATION</scope>
</reference>
<reference evidence="3" key="1">
    <citation type="journal article" date="2002" name="Science">
        <title>The draft genome of Ciona intestinalis: insights into chordate and vertebrate origins.</title>
        <authorList>
            <person name="Dehal P."/>
            <person name="Satou Y."/>
            <person name="Campbell R.K."/>
            <person name="Chapman J."/>
            <person name="Degnan B."/>
            <person name="De Tomaso A."/>
            <person name="Davidson B."/>
            <person name="Di Gregorio A."/>
            <person name="Gelpke M."/>
            <person name="Goodstein D.M."/>
            <person name="Harafuji N."/>
            <person name="Hastings K.E."/>
            <person name="Ho I."/>
            <person name="Hotta K."/>
            <person name="Huang W."/>
            <person name="Kawashima T."/>
            <person name="Lemaire P."/>
            <person name="Martinez D."/>
            <person name="Meinertzhagen I.A."/>
            <person name="Necula S."/>
            <person name="Nonaka M."/>
            <person name="Putnam N."/>
            <person name="Rash S."/>
            <person name="Saiga H."/>
            <person name="Satake M."/>
            <person name="Terry A."/>
            <person name="Yamada L."/>
            <person name="Wang H.G."/>
            <person name="Awazu S."/>
            <person name="Azumi K."/>
            <person name="Boore J."/>
            <person name="Branno M."/>
            <person name="Chin-Bow S."/>
            <person name="DeSantis R."/>
            <person name="Doyle S."/>
            <person name="Francino P."/>
            <person name="Keys D.N."/>
            <person name="Haga S."/>
            <person name="Hayashi H."/>
            <person name="Hino K."/>
            <person name="Imai K.S."/>
            <person name="Inaba K."/>
            <person name="Kano S."/>
            <person name="Kobayashi K."/>
            <person name="Kobayashi M."/>
            <person name="Lee B.I."/>
            <person name="Makabe K.W."/>
            <person name="Manohar C."/>
            <person name="Matassi G."/>
            <person name="Medina M."/>
            <person name="Mochizuki Y."/>
            <person name="Mount S."/>
            <person name="Morishita T."/>
            <person name="Miura S."/>
            <person name="Nakayama A."/>
            <person name="Nishizaka S."/>
            <person name="Nomoto H."/>
            <person name="Ohta F."/>
            <person name="Oishi K."/>
            <person name="Rigoutsos I."/>
            <person name="Sano M."/>
            <person name="Sasaki A."/>
            <person name="Sasakura Y."/>
            <person name="Shoguchi E."/>
            <person name="Shin-i T."/>
            <person name="Spagnuolo A."/>
            <person name="Stainier D."/>
            <person name="Suzuki M.M."/>
            <person name="Tassy O."/>
            <person name="Takatori N."/>
            <person name="Tokuoka M."/>
            <person name="Yagi K."/>
            <person name="Yoshizaki F."/>
            <person name="Wada S."/>
            <person name="Zhang C."/>
            <person name="Hyatt P.D."/>
            <person name="Larimer F."/>
            <person name="Detter C."/>
            <person name="Doggett N."/>
            <person name="Glavina T."/>
            <person name="Hawkins T."/>
            <person name="Richardson P."/>
            <person name="Lucas S."/>
            <person name="Kohara Y."/>
            <person name="Levine M."/>
            <person name="Satoh N."/>
            <person name="Rokhsar D.S."/>
        </authorList>
    </citation>
    <scope>NUCLEOTIDE SEQUENCE [LARGE SCALE GENOMIC DNA]</scope>
</reference>
<name>H2XXV9_CIOIN</name>
<organism evidence="2 3">
    <name type="scientific">Ciona intestinalis</name>
    <name type="common">Transparent sea squirt</name>
    <name type="synonym">Ascidia intestinalis</name>
    <dbReference type="NCBI Taxonomy" id="7719"/>
    <lineage>
        <taxon>Eukaryota</taxon>
        <taxon>Metazoa</taxon>
        <taxon>Chordata</taxon>
        <taxon>Tunicata</taxon>
        <taxon>Ascidiacea</taxon>
        <taxon>Phlebobranchia</taxon>
        <taxon>Cionidae</taxon>
        <taxon>Ciona</taxon>
    </lineage>
</organism>
<feature type="compositionally biased region" description="Basic residues" evidence="1">
    <location>
        <begin position="277"/>
        <end position="289"/>
    </location>
</feature>
<dbReference type="InParanoid" id="H2XXV9"/>
<sequence>MTEMWEYWCGKMDSSTPVSDKAEDNGGQVENTQSCEVKQTKQVFQYNSMQEVKQAIEDFEKATHSKYVFFQKKYKKDILSSFLHWSNEGIPYIIKSFAKYECEYGKDRCKNRNLKTKKTANHHMLGSKKRNCKAFIFVREIITYPDYKHEFKKHVQIKSQKDKVSRKLRSVGFLSVPRQITCFIVGFPTSDEHSGHQFDQLDKMNSDDLDELDSRVVEHLGVLIDQRVPFKQLLPELKLYVVNVLFKDKTPPVPNNRHFFPTKKTFFKYNCLLRQKKGKKRKNTNKQNRKKTEAQTTPEAPSTPEDPATAETLFPIGDPAYVTFDHEIVCAFHEGGVCDHVHEIQDAATDVYLIQPDYNAV</sequence>
<keyword evidence="3" id="KW-1185">Reference proteome</keyword>
<evidence type="ECO:0000313" key="2">
    <source>
        <dbReference type="Ensembl" id="ENSCINP00000034493.1"/>
    </source>
</evidence>